<feature type="domain" description="EF-hand" evidence="2">
    <location>
        <begin position="5"/>
        <end position="73"/>
    </location>
</feature>
<evidence type="ECO:0000259" key="2">
    <source>
        <dbReference type="Pfam" id="PF09068"/>
    </source>
</evidence>
<evidence type="ECO:0000259" key="3">
    <source>
        <dbReference type="Pfam" id="PF09069"/>
    </source>
</evidence>
<dbReference type="GO" id="GO:0005886">
    <property type="term" value="C:plasma membrane"/>
    <property type="evidence" value="ECO:0007669"/>
    <property type="project" value="TreeGrafter"/>
</dbReference>
<evidence type="ECO:0000313" key="5">
    <source>
        <dbReference type="Proteomes" id="UP000007879"/>
    </source>
</evidence>
<proteinExistence type="predicted"/>
<dbReference type="Pfam" id="PF09068">
    <property type="entry name" value="EF-hand_2"/>
    <property type="match status" value="1"/>
</dbReference>
<protein>
    <submittedName>
        <fullName evidence="4">Uncharacterized protein</fullName>
    </submittedName>
</protein>
<evidence type="ECO:0000256" key="1">
    <source>
        <dbReference type="SAM" id="Phobius"/>
    </source>
</evidence>
<dbReference type="GO" id="GO:0099536">
    <property type="term" value="P:synaptic signaling"/>
    <property type="evidence" value="ECO:0007669"/>
    <property type="project" value="TreeGrafter"/>
</dbReference>
<dbReference type="EnsemblMetazoa" id="XM_020002250.1">
    <property type="protein sequence ID" value="XP_019857809.1"/>
    <property type="gene ID" value="LOC109586071"/>
</dbReference>
<dbReference type="SUPFAM" id="SSF47473">
    <property type="entry name" value="EF-hand"/>
    <property type="match status" value="2"/>
</dbReference>
<reference evidence="4" key="2">
    <citation type="submission" date="2024-06" db="UniProtKB">
        <authorList>
            <consortium name="EnsemblMetazoa"/>
        </authorList>
    </citation>
    <scope>IDENTIFICATION</scope>
</reference>
<feature type="transmembrane region" description="Helical" evidence="1">
    <location>
        <begin position="61"/>
        <end position="79"/>
    </location>
</feature>
<feature type="domain" description="EF-hand" evidence="3">
    <location>
        <begin position="80"/>
        <end position="165"/>
    </location>
</feature>
<keyword evidence="1" id="KW-0472">Membrane</keyword>
<dbReference type="Proteomes" id="UP000007879">
    <property type="component" value="Unassembled WGS sequence"/>
</dbReference>
<dbReference type="InterPro" id="IPR015154">
    <property type="entry name" value="EF-hand_dom_typ2"/>
</dbReference>
<dbReference type="PANTHER" id="PTHR12268">
    <property type="entry name" value="E3 UBIQUITIN-PROTEIN LIGASE KCMF1"/>
    <property type="match status" value="1"/>
</dbReference>
<keyword evidence="1" id="KW-1133">Transmembrane helix</keyword>
<dbReference type="PANTHER" id="PTHR12268:SF18">
    <property type="entry name" value="DYSTROTELIN"/>
    <property type="match status" value="1"/>
</dbReference>
<dbReference type="GeneID" id="109586071"/>
<dbReference type="Gene3D" id="1.10.238.10">
    <property type="entry name" value="EF-hand"/>
    <property type="match status" value="2"/>
</dbReference>
<reference evidence="5" key="1">
    <citation type="journal article" date="2010" name="Nature">
        <title>The Amphimedon queenslandica genome and the evolution of animal complexity.</title>
        <authorList>
            <person name="Srivastava M."/>
            <person name="Simakov O."/>
            <person name="Chapman J."/>
            <person name="Fahey B."/>
            <person name="Gauthier M.E."/>
            <person name="Mitros T."/>
            <person name="Richards G.S."/>
            <person name="Conaco C."/>
            <person name="Dacre M."/>
            <person name="Hellsten U."/>
            <person name="Larroux C."/>
            <person name="Putnam N.H."/>
            <person name="Stanke M."/>
            <person name="Adamska M."/>
            <person name="Darling A."/>
            <person name="Degnan S.M."/>
            <person name="Oakley T.H."/>
            <person name="Plachetzki D.C."/>
            <person name="Zhai Y."/>
            <person name="Adamski M."/>
            <person name="Calcino A."/>
            <person name="Cummins S.F."/>
            <person name="Goodstein D.M."/>
            <person name="Harris C."/>
            <person name="Jackson D.J."/>
            <person name="Leys S.P."/>
            <person name="Shu S."/>
            <person name="Woodcroft B.J."/>
            <person name="Vervoort M."/>
            <person name="Kosik K.S."/>
            <person name="Manning G."/>
            <person name="Degnan B.M."/>
            <person name="Rokhsar D.S."/>
        </authorList>
    </citation>
    <scope>NUCLEOTIDE SEQUENCE [LARGE SCALE GENOMIC DNA]</scope>
</reference>
<dbReference type="Pfam" id="PF09069">
    <property type="entry name" value="EF-hand_3"/>
    <property type="match status" value="1"/>
</dbReference>
<dbReference type="GO" id="GO:0045202">
    <property type="term" value="C:synapse"/>
    <property type="evidence" value="ECO:0007669"/>
    <property type="project" value="GOC"/>
</dbReference>
<sequence length="172" mass="19835">MNLTDQMESNLSVSEIETLFAKIFYKTCEQNKLEANEAKASIEISLSWALKCYDSGRTGRVLLRSLLAGFLILTTSSIIRKYKDLFKLYAINGHMTNEKLAFLLSDVLLLIDTIDEQEMFNGDDIPGTIASLKSLFQNSEDIAERQFIEWLKKEPQLIVWLPTLYLYIYLYI</sequence>
<name>A0AAN0JM20_AMPQE</name>
<dbReference type="InterPro" id="IPR011992">
    <property type="entry name" value="EF-hand-dom_pair"/>
</dbReference>
<accession>A0AAN0JM20</accession>
<dbReference type="AlphaFoldDB" id="A0AAN0JM20"/>
<evidence type="ECO:0000313" key="4">
    <source>
        <dbReference type="EnsemblMetazoa" id="XP_019857809.1"/>
    </source>
</evidence>
<dbReference type="RefSeq" id="XP_019857809.1">
    <property type="nucleotide sequence ID" value="XM_020002250.1"/>
</dbReference>
<dbReference type="InterPro" id="IPR015153">
    <property type="entry name" value="EF-hand_dom_typ1"/>
</dbReference>
<keyword evidence="1" id="KW-0812">Transmembrane</keyword>
<dbReference type="InterPro" id="IPR050774">
    <property type="entry name" value="KCMF1/Dystrophin"/>
</dbReference>
<dbReference type="KEGG" id="aqu:109586071"/>
<keyword evidence="5" id="KW-1185">Reference proteome</keyword>
<organism evidence="4 5">
    <name type="scientific">Amphimedon queenslandica</name>
    <name type="common">Sponge</name>
    <dbReference type="NCBI Taxonomy" id="400682"/>
    <lineage>
        <taxon>Eukaryota</taxon>
        <taxon>Metazoa</taxon>
        <taxon>Porifera</taxon>
        <taxon>Demospongiae</taxon>
        <taxon>Heteroscleromorpha</taxon>
        <taxon>Haplosclerida</taxon>
        <taxon>Niphatidae</taxon>
        <taxon>Amphimedon</taxon>
    </lineage>
</organism>